<name>A0AAD9CU65_PAPLA</name>
<evidence type="ECO:0000313" key="2">
    <source>
        <dbReference type="EMBL" id="KAK1921607.1"/>
    </source>
</evidence>
<keyword evidence="3" id="KW-1185">Reference proteome</keyword>
<accession>A0AAD9CU65</accession>
<feature type="region of interest" description="Disordered" evidence="1">
    <location>
        <begin position="155"/>
        <end position="211"/>
    </location>
</feature>
<dbReference type="Proteomes" id="UP001182556">
    <property type="component" value="Unassembled WGS sequence"/>
</dbReference>
<protein>
    <submittedName>
        <fullName evidence="2">Uncharacterized protein</fullName>
    </submittedName>
</protein>
<dbReference type="EMBL" id="JAODAN010000010">
    <property type="protein sequence ID" value="KAK1921607.1"/>
    <property type="molecule type" value="Genomic_DNA"/>
</dbReference>
<proteinExistence type="predicted"/>
<gene>
    <name evidence="2" type="ORF">DB88DRAFT_474764</name>
</gene>
<dbReference type="AlphaFoldDB" id="A0AAD9CU65"/>
<organism evidence="2 3">
    <name type="scientific">Papiliotrema laurentii</name>
    <name type="common">Cryptococcus laurentii</name>
    <dbReference type="NCBI Taxonomy" id="5418"/>
    <lineage>
        <taxon>Eukaryota</taxon>
        <taxon>Fungi</taxon>
        <taxon>Dikarya</taxon>
        <taxon>Basidiomycota</taxon>
        <taxon>Agaricomycotina</taxon>
        <taxon>Tremellomycetes</taxon>
        <taxon>Tremellales</taxon>
        <taxon>Rhynchogastremaceae</taxon>
        <taxon>Papiliotrema</taxon>
    </lineage>
</organism>
<feature type="compositionally biased region" description="Low complexity" evidence="1">
    <location>
        <begin position="194"/>
        <end position="211"/>
    </location>
</feature>
<comment type="caution">
    <text evidence="2">The sequence shown here is derived from an EMBL/GenBank/DDBJ whole genome shotgun (WGS) entry which is preliminary data.</text>
</comment>
<reference evidence="2" key="1">
    <citation type="submission" date="2023-02" db="EMBL/GenBank/DDBJ databases">
        <title>Identification and recombinant expression of a fungal hydrolase from Papiliotrema laurentii that hydrolyzes apple cutin and clears colloidal polyester polyurethane.</title>
        <authorList>
            <consortium name="DOE Joint Genome Institute"/>
            <person name="Roman V.A."/>
            <person name="Bojanowski C."/>
            <person name="Crable B.R."/>
            <person name="Wagner D.N."/>
            <person name="Hung C.S."/>
            <person name="Nadeau L.J."/>
            <person name="Schratz L."/>
            <person name="Haridas S."/>
            <person name="Pangilinan J."/>
            <person name="Lipzen A."/>
            <person name="Na H."/>
            <person name="Yan M."/>
            <person name="Ng V."/>
            <person name="Grigoriev I.V."/>
            <person name="Spatafora J.W."/>
            <person name="Barlow D."/>
            <person name="Biffinger J."/>
            <person name="Kelley-Loughnane N."/>
            <person name="Varaljay V.A."/>
            <person name="Crookes-Goodson W.J."/>
        </authorList>
    </citation>
    <scope>NUCLEOTIDE SEQUENCE</scope>
    <source>
        <strain evidence="2">5307AH</strain>
    </source>
</reference>
<evidence type="ECO:0000313" key="3">
    <source>
        <dbReference type="Proteomes" id="UP001182556"/>
    </source>
</evidence>
<evidence type="ECO:0000256" key="1">
    <source>
        <dbReference type="SAM" id="MobiDB-lite"/>
    </source>
</evidence>
<sequence length="211" mass="22414">MPSGLKSESPEIFWRLVCERSSATCEGSHFLGYVYHGGTHNDVEQFRKRLHSKWNEELGKKSFMTFTELHQGAQSLMTAVSKRGRQLAPLSLISLHPVSLARLPPLKSVIFGTSSGSNAEVRSFVEGISFVSQNPSLQISPTELGDTSRVEASGGHIGHELGGTPLSELPAENNVPELPAPHGRSELHSGAGTGSTRAGGAPPTGPFGSSC</sequence>